<feature type="transmembrane region" description="Helical" evidence="6">
    <location>
        <begin position="32"/>
        <end position="50"/>
    </location>
</feature>
<evidence type="ECO:0000256" key="6">
    <source>
        <dbReference type="SAM" id="Phobius"/>
    </source>
</evidence>
<gene>
    <name evidence="7" type="ORF">EXIGUO9Y_360133</name>
</gene>
<evidence type="ECO:0000313" key="8">
    <source>
        <dbReference type="Proteomes" id="UP000439752"/>
    </source>
</evidence>
<evidence type="ECO:0000256" key="3">
    <source>
        <dbReference type="ARBA" id="ARBA00022692"/>
    </source>
</evidence>
<reference evidence="7 8" key="1">
    <citation type="submission" date="2019-10" db="EMBL/GenBank/DDBJ databases">
        <authorList>
            <person name="Karimi E."/>
        </authorList>
    </citation>
    <scope>NUCLEOTIDE SEQUENCE [LARGE SCALE GENOMIC DNA]</scope>
    <source>
        <strain evidence="7">Exiguobacterium sp. 9Y</strain>
    </source>
</reference>
<dbReference type="InterPro" id="IPR005538">
    <property type="entry name" value="LrgA/CidA"/>
</dbReference>
<evidence type="ECO:0000313" key="7">
    <source>
        <dbReference type="EMBL" id="VWX37856.1"/>
    </source>
</evidence>
<dbReference type="RefSeq" id="WP_159173767.1">
    <property type="nucleotide sequence ID" value="NZ_LR732312.1"/>
</dbReference>
<dbReference type="Proteomes" id="UP000439752">
    <property type="component" value="Unassembled WGS sequence"/>
</dbReference>
<dbReference type="GO" id="GO:0005886">
    <property type="term" value="C:plasma membrane"/>
    <property type="evidence" value="ECO:0007669"/>
    <property type="project" value="UniProtKB-SubCell"/>
</dbReference>
<evidence type="ECO:0000256" key="4">
    <source>
        <dbReference type="ARBA" id="ARBA00022989"/>
    </source>
</evidence>
<evidence type="ECO:0000256" key="1">
    <source>
        <dbReference type="ARBA" id="ARBA00004651"/>
    </source>
</evidence>
<feature type="transmembrane region" description="Helical" evidence="6">
    <location>
        <begin position="94"/>
        <end position="115"/>
    </location>
</feature>
<keyword evidence="4 6" id="KW-1133">Transmembrane helix</keyword>
<keyword evidence="3 6" id="KW-0812">Transmembrane</keyword>
<feature type="transmembrane region" description="Helical" evidence="6">
    <location>
        <begin position="66"/>
        <end position="88"/>
    </location>
</feature>
<accession>A0A653IG64</accession>
<sequence>MSTKMRALLSLIGQVILITCFATIGELISKSFDLALPGNIVGLLLLYLALKAKIVQVKHVERGGRLLLLIMPLFFVPALSGIMDYTAFLRQYGLQVVLIVIMSSLLTLVGSTYIVDRLAHRKDGVTPRD</sequence>
<protein>
    <submittedName>
        <fullName evidence="7">CidA/LrgA family protein</fullName>
    </submittedName>
</protein>
<dbReference type="EMBL" id="CABWKQ010000030">
    <property type="protein sequence ID" value="VWX37856.1"/>
    <property type="molecule type" value="Genomic_DNA"/>
</dbReference>
<dbReference type="PANTHER" id="PTHR33931">
    <property type="entry name" value="HOLIN-LIKE PROTEIN CIDA-RELATED"/>
    <property type="match status" value="1"/>
</dbReference>
<evidence type="ECO:0000256" key="2">
    <source>
        <dbReference type="ARBA" id="ARBA00022475"/>
    </source>
</evidence>
<dbReference type="Pfam" id="PF03788">
    <property type="entry name" value="LrgA"/>
    <property type="match status" value="1"/>
</dbReference>
<organism evidence="7 8">
    <name type="scientific">Exiguobacterium oxidotolerans</name>
    <dbReference type="NCBI Taxonomy" id="223958"/>
    <lineage>
        <taxon>Bacteria</taxon>
        <taxon>Bacillati</taxon>
        <taxon>Bacillota</taxon>
        <taxon>Bacilli</taxon>
        <taxon>Bacillales</taxon>
        <taxon>Bacillales Family XII. Incertae Sedis</taxon>
        <taxon>Exiguobacterium</taxon>
    </lineage>
</organism>
<comment type="subcellular location">
    <subcellularLocation>
        <location evidence="1">Cell membrane</location>
        <topology evidence="1">Multi-pass membrane protein</topology>
    </subcellularLocation>
</comment>
<keyword evidence="8" id="KW-1185">Reference proteome</keyword>
<evidence type="ECO:0000256" key="5">
    <source>
        <dbReference type="ARBA" id="ARBA00023136"/>
    </source>
</evidence>
<keyword evidence="2" id="KW-1003">Cell membrane</keyword>
<proteinExistence type="predicted"/>
<dbReference type="AlphaFoldDB" id="A0A653IG64"/>
<keyword evidence="5 6" id="KW-0472">Membrane</keyword>
<dbReference type="PANTHER" id="PTHR33931:SF2">
    <property type="entry name" value="HOLIN-LIKE PROTEIN CIDA"/>
    <property type="match status" value="1"/>
</dbReference>
<name>A0A653IG64_9BACL</name>